<evidence type="ECO:0000313" key="4">
    <source>
        <dbReference type="Proteomes" id="UP000198716"/>
    </source>
</evidence>
<feature type="region of interest" description="Disordered" evidence="1">
    <location>
        <begin position="265"/>
        <end position="284"/>
    </location>
</feature>
<feature type="domain" description="HTH cro/C1-type" evidence="2">
    <location>
        <begin position="14"/>
        <end position="68"/>
    </location>
</feature>
<feature type="compositionally biased region" description="Basic and acidic residues" evidence="1">
    <location>
        <begin position="272"/>
        <end position="284"/>
    </location>
</feature>
<name>A0A1I1V9G6_9ACTN</name>
<dbReference type="RefSeq" id="WP_092924640.1">
    <property type="nucleotide sequence ID" value="NZ_FOMZ01000003.1"/>
</dbReference>
<dbReference type="CDD" id="cd00093">
    <property type="entry name" value="HTH_XRE"/>
    <property type="match status" value="1"/>
</dbReference>
<accession>A0A1I1V9G6</accession>
<evidence type="ECO:0000313" key="3">
    <source>
        <dbReference type="EMBL" id="SFD78618.1"/>
    </source>
</evidence>
<evidence type="ECO:0000259" key="2">
    <source>
        <dbReference type="PROSITE" id="PS50943"/>
    </source>
</evidence>
<evidence type="ECO:0000256" key="1">
    <source>
        <dbReference type="SAM" id="MobiDB-lite"/>
    </source>
</evidence>
<dbReference type="Pfam" id="PF13560">
    <property type="entry name" value="HTH_31"/>
    <property type="match status" value="1"/>
</dbReference>
<dbReference type="InterPro" id="IPR001387">
    <property type="entry name" value="Cro/C1-type_HTH"/>
</dbReference>
<dbReference type="Proteomes" id="UP000198716">
    <property type="component" value="Unassembled WGS sequence"/>
</dbReference>
<dbReference type="Pfam" id="PF19054">
    <property type="entry name" value="DUF5753"/>
    <property type="match status" value="1"/>
</dbReference>
<dbReference type="PROSITE" id="PS50943">
    <property type="entry name" value="HTH_CROC1"/>
    <property type="match status" value="1"/>
</dbReference>
<dbReference type="AlphaFoldDB" id="A0A1I1V9G6"/>
<dbReference type="InterPro" id="IPR043917">
    <property type="entry name" value="DUF5753"/>
</dbReference>
<keyword evidence="4" id="KW-1185">Reference proteome</keyword>
<dbReference type="EMBL" id="FOMZ01000003">
    <property type="protein sequence ID" value="SFD78618.1"/>
    <property type="molecule type" value="Genomic_DNA"/>
</dbReference>
<proteinExistence type="predicted"/>
<sequence length="284" mass="32125">MSGTAREVHLGRQLKALRSENGLSLEDAAKHVERSRATVGHWERGYSRISAQDLTALLRLYGASEEMSEHLQQLRRDSRQRGWWHSYKLPTHLAPFVGFEAEAAEMFHFELGVIPGLLQTEDYTREIHKVGRLKLTDNQLHEWVEIRLRRQERLHEGGGFTLHTVIAEEALRREVGSPVIMAAQLERLEREAKRSTVNLQVLPYEAGAHVGSVGPITVLRFADAGHSDVAFSDTPLGGHVIDDLRDVAELSRLFSELQGQALPTQASQERLSSIRHEHMTRSKE</sequence>
<dbReference type="Gene3D" id="1.10.260.40">
    <property type="entry name" value="lambda repressor-like DNA-binding domains"/>
    <property type="match status" value="1"/>
</dbReference>
<protein>
    <submittedName>
        <fullName evidence="3">Helix-turn-helix domain-containing protein</fullName>
    </submittedName>
</protein>
<organism evidence="3 4">
    <name type="scientific">Actinopolyspora alba</name>
    <dbReference type="NCBI Taxonomy" id="673379"/>
    <lineage>
        <taxon>Bacteria</taxon>
        <taxon>Bacillati</taxon>
        <taxon>Actinomycetota</taxon>
        <taxon>Actinomycetes</taxon>
        <taxon>Actinopolysporales</taxon>
        <taxon>Actinopolysporaceae</taxon>
        <taxon>Actinopolyspora</taxon>
        <taxon>Actinopolyspora alba group</taxon>
    </lineage>
</organism>
<dbReference type="SMART" id="SM00530">
    <property type="entry name" value="HTH_XRE"/>
    <property type="match status" value="1"/>
</dbReference>
<dbReference type="SUPFAM" id="SSF47413">
    <property type="entry name" value="lambda repressor-like DNA-binding domains"/>
    <property type="match status" value="1"/>
</dbReference>
<dbReference type="GO" id="GO:0003677">
    <property type="term" value="F:DNA binding"/>
    <property type="evidence" value="ECO:0007669"/>
    <property type="project" value="InterPro"/>
</dbReference>
<reference evidence="4" key="1">
    <citation type="submission" date="2016-10" db="EMBL/GenBank/DDBJ databases">
        <authorList>
            <person name="Varghese N."/>
            <person name="Submissions S."/>
        </authorList>
    </citation>
    <scope>NUCLEOTIDE SEQUENCE [LARGE SCALE GENOMIC DNA]</scope>
    <source>
        <strain evidence="4">DSM 45004</strain>
    </source>
</reference>
<dbReference type="InterPro" id="IPR010982">
    <property type="entry name" value="Lambda_DNA-bd_dom_sf"/>
</dbReference>
<gene>
    <name evidence="3" type="ORF">SAMN04487819_103141</name>
</gene>